<organism evidence="4 5">
    <name type="scientific">Enterococcus xiangfangensis</name>
    <dbReference type="NCBI Taxonomy" id="1296537"/>
    <lineage>
        <taxon>Bacteria</taxon>
        <taxon>Bacillati</taxon>
        <taxon>Bacillota</taxon>
        <taxon>Bacilli</taxon>
        <taxon>Lactobacillales</taxon>
        <taxon>Enterococcaceae</taxon>
        <taxon>Enterococcus</taxon>
    </lineage>
</organism>
<feature type="compositionally biased region" description="Polar residues" evidence="2">
    <location>
        <begin position="262"/>
        <end position="284"/>
    </location>
</feature>
<dbReference type="RefSeq" id="WP_311829214.1">
    <property type="nucleotide sequence ID" value="NZ_JARQAJ010000001.1"/>
</dbReference>
<gene>
    <name evidence="4" type="ORF">P7H27_01205</name>
</gene>
<evidence type="ECO:0000256" key="2">
    <source>
        <dbReference type="SAM" id="MobiDB-lite"/>
    </source>
</evidence>
<feature type="compositionally biased region" description="Polar residues" evidence="2">
    <location>
        <begin position="121"/>
        <end position="146"/>
    </location>
</feature>
<evidence type="ECO:0000313" key="4">
    <source>
        <dbReference type="EMBL" id="MDT2758400.1"/>
    </source>
</evidence>
<accession>A0ABU3F6W3</accession>
<evidence type="ECO:0000256" key="1">
    <source>
        <dbReference type="SAM" id="Coils"/>
    </source>
</evidence>
<feature type="transmembrane region" description="Helical" evidence="3">
    <location>
        <begin position="80"/>
        <end position="103"/>
    </location>
</feature>
<keyword evidence="5" id="KW-1185">Reference proteome</keyword>
<comment type="caution">
    <text evidence="4">The sequence shown here is derived from an EMBL/GenBank/DDBJ whole genome shotgun (WGS) entry which is preliminary data.</text>
</comment>
<keyword evidence="3" id="KW-1133">Transmembrane helix</keyword>
<proteinExistence type="predicted"/>
<reference evidence="4" key="1">
    <citation type="submission" date="2023-03" db="EMBL/GenBank/DDBJ databases">
        <authorList>
            <person name="Shen W."/>
            <person name="Cai J."/>
        </authorList>
    </citation>
    <scope>NUCLEOTIDE SEQUENCE</scope>
    <source>
        <strain evidence="4">P66-3</strain>
    </source>
</reference>
<evidence type="ECO:0000313" key="5">
    <source>
        <dbReference type="Proteomes" id="UP001181046"/>
    </source>
</evidence>
<dbReference type="EMBL" id="JARQAJ010000001">
    <property type="protein sequence ID" value="MDT2758400.1"/>
    <property type="molecule type" value="Genomic_DNA"/>
</dbReference>
<evidence type="ECO:0000256" key="3">
    <source>
        <dbReference type="SAM" id="Phobius"/>
    </source>
</evidence>
<keyword evidence="3" id="KW-0812">Transmembrane</keyword>
<keyword evidence="3" id="KW-0472">Membrane</keyword>
<feature type="coiled-coil region" evidence="1">
    <location>
        <begin position="27"/>
        <end position="79"/>
    </location>
</feature>
<sequence>MSRYNSNDYFNDQSLASQADPARQAEMRQLTSTLARLNEKQQIATLELELAKATDPAVRARLQALLNKKMRERERQQKSATIMAVIMLFFVAGVAAFVFFWYLPSRENSSSLDPNNAAPAVSSTFSSDTDDLVQSSDNTTYAQNNEAAADQKSRQNSTATSGTITKPQFRQWVANVWNQKRSGSNNEADVLNNPKLNLVVSKDDEGYAVARISIVQSDTIDYYRINSDGQLEESNFYMNQGQTTGWTVVSTTPPPVSSVTSQAQYDHTQQNTADPQKSANAPSDQEIAQTVRNLLESKGLNREVLNSISDSEIIENTVGTVTTSQIVQTANNLTAKYPNLKN</sequence>
<keyword evidence="1" id="KW-0175">Coiled coil</keyword>
<feature type="compositionally biased region" description="Polar residues" evidence="2">
    <location>
        <begin position="154"/>
        <end position="164"/>
    </location>
</feature>
<name>A0ABU3F6W3_9ENTE</name>
<dbReference type="Proteomes" id="UP001181046">
    <property type="component" value="Unassembled WGS sequence"/>
</dbReference>
<feature type="region of interest" description="Disordered" evidence="2">
    <location>
        <begin position="253"/>
        <end position="284"/>
    </location>
</feature>
<feature type="region of interest" description="Disordered" evidence="2">
    <location>
        <begin position="110"/>
        <end position="164"/>
    </location>
</feature>
<protein>
    <submittedName>
        <fullName evidence="4">Uncharacterized protein</fullName>
    </submittedName>
</protein>